<dbReference type="AlphaFoldDB" id="A0AA86QMV3"/>
<comment type="caution">
    <text evidence="1">The sequence shown here is derived from an EMBL/GenBank/DDBJ whole genome shotgun (WGS) entry which is preliminary data.</text>
</comment>
<dbReference type="EMBL" id="CAXDID020000292">
    <property type="protein sequence ID" value="CAL6071731.1"/>
    <property type="molecule type" value="Genomic_DNA"/>
</dbReference>
<gene>
    <name evidence="1" type="ORF">HINF_LOCUS49115</name>
    <name evidence="2" type="ORF">HINF_LOCUS55283</name>
</gene>
<sequence length="161" mass="18438">MLSKFNKYTIAKSSSRISQTIQPKHLQISQTQQPKLKRCLSIIKTSSTSSIQNLEHMDSQLSSVQMVQMNQEQWNELISSDESEFDVQDTNMTSIFARFNQQNQSNEFLLLSTMIKQNMNGLEYKSQRLTDLLILASSQQASIENLQSASIRHITALQTFD</sequence>
<evidence type="ECO:0000313" key="3">
    <source>
        <dbReference type="Proteomes" id="UP001642409"/>
    </source>
</evidence>
<protein>
    <submittedName>
        <fullName evidence="2">Hypothetical_protein</fullName>
    </submittedName>
</protein>
<evidence type="ECO:0000313" key="2">
    <source>
        <dbReference type="EMBL" id="CAL6071731.1"/>
    </source>
</evidence>
<accession>A0AA86QMV3</accession>
<proteinExistence type="predicted"/>
<dbReference type="EMBL" id="CATOUU010000941">
    <property type="protein sequence ID" value="CAI9961470.1"/>
    <property type="molecule type" value="Genomic_DNA"/>
</dbReference>
<organism evidence="1">
    <name type="scientific">Hexamita inflata</name>
    <dbReference type="NCBI Taxonomy" id="28002"/>
    <lineage>
        <taxon>Eukaryota</taxon>
        <taxon>Metamonada</taxon>
        <taxon>Diplomonadida</taxon>
        <taxon>Hexamitidae</taxon>
        <taxon>Hexamitinae</taxon>
        <taxon>Hexamita</taxon>
    </lineage>
</organism>
<reference evidence="2 3" key="2">
    <citation type="submission" date="2024-07" db="EMBL/GenBank/DDBJ databases">
        <authorList>
            <person name="Akdeniz Z."/>
        </authorList>
    </citation>
    <scope>NUCLEOTIDE SEQUENCE [LARGE SCALE GENOMIC DNA]</scope>
</reference>
<name>A0AA86QMV3_9EUKA</name>
<keyword evidence="3" id="KW-1185">Reference proteome</keyword>
<reference evidence="1" key="1">
    <citation type="submission" date="2023-06" db="EMBL/GenBank/DDBJ databases">
        <authorList>
            <person name="Kurt Z."/>
        </authorList>
    </citation>
    <scope>NUCLEOTIDE SEQUENCE</scope>
</reference>
<evidence type="ECO:0000313" key="1">
    <source>
        <dbReference type="EMBL" id="CAI9961470.1"/>
    </source>
</evidence>
<dbReference type="Proteomes" id="UP001642409">
    <property type="component" value="Unassembled WGS sequence"/>
</dbReference>